<evidence type="ECO:0000259" key="1">
    <source>
        <dbReference type="Pfam" id="PF04991"/>
    </source>
</evidence>
<dbReference type="InterPro" id="IPR007074">
    <property type="entry name" value="LicD/FKTN/FKRP_NTP_transf"/>
</dbReference>
<protein>
    <recommendedName>
        <fullName evidence="1">LicD/FKTN/FKRP nucleotidyltransferase domain-containing protein</fullName>
    </recommendedName>
</protein>
<dbReference type="PaxDb" id="665571-STHERM_c15580"/>
<accession>E0RN29</accession>
<dbReference type="KEGG" id="sta:STHERM_c15580"/>
<dbReference type="PANTHER" id="PTHR43404:SF2">
    <property type="entry name" value="LIPOPOLYSACCHARIDE CHOLINEPHOSPHOTRANSFERASE LICD"/>
    <property type="match status" value="1"/>
</dbReference>
<dbReference type="RefSeq" id="WP_013314337.1">
    <property type="nucleotide sequence ID" value="NC_014484.1"/>
</dbReference>
<feature type="domain" description="LicD/FKTN/FKRP nucleotidyltransferase" evidence="1">
    <location>
        <begin position="42"/>
        <end position="269"/>
    </location>
</feature>
<reference evidence="2 3" key="1">
    <citation type="journal article" date="2010" name="J. Bacteriol.">
        <title>Genome sequence of the polysaccharide-degrading, thermophilic anaerobe Spirochaeta thermophila DSM 6192.</title>
        <authorList>
            <person name="Angelov A."/>
            <person name="Liebl S."/>
            <person name="Ballschmiter M."/>
            <person name="Bomeke M."/>
            <person name="Lehmann R."/>
            <person name="Liesegang H."/>
            <person name="Daniel R."/>
            <person name="Liebl W."/>
        </authorList>
    </citation>
    <scope>NUCLEOTIDE SEQUENCE [LARGE SCALE GENOMIC DNA]</scope>
    <source>
        <strain evidence="3">ATCC 49972 / DSM 6192 / RI 19.B1</strain>
    </source>
</reference>
<gene>
    <name evidence="2" type="ordered locus">STHERM_c15580</name>
</gene>
<dbReference type="GO" id="GO:0009100">
    <property type="term" value="P:glycoprotein metabolic process"/>
    <property type="evidence" value="ECO:0007669"/>
    <property type="project" value="UniProtKB-ARBA"/>
</dbReference>
<dbReference type="PANTHER" id="PTHR43404">
    <property type="entry name" value="LIPOPOLYSACCHARIDE CHOLINEPHOSPHOTRANSFERASE LICD"/>
    <property type="match status" value="1"/>
</dbReference>
<evidence type="ECO:0000313" key="2">
    <source>
        <dbReference type="EMBL" id="ADN02498.1"/>
    </source>
</evidence>
<name>E0RN29_WINT6</name>
<dbReference type="AlphaFoldDB" id="E0RN29"/>
<dbReference type="EMBL" id="CP001698">
    <property type="protein sequence ID" value="ADN02498.1"/>
    <property type="molecule type" value="Genomic_DNA"/>
</dbReference>
<dbReference type="Proteomes" id="UP000001296">
    <property type="component" value="Chromosome"/>
</dbReference>
<dbReference type="InterPro" id="IPR052942">
    <property type="entry name" value="LPS_cholinephosphotransferase"/>
</dbReference>
<proteinExistence type="predicted"/>
<dbReference type="eggNOG" id="COG3475">
    <property type="taxonomic scope" value="Bacteria"/>
</dbReference>
<organism evidence="2 3">
    <name type="scientific">Winmispira thermophila (strain ATCC 49972 / DSM 6192 / RI 19.B1)</name>
    <name type="common">Spirochaeta thermophila</name>
    <dbReference type="NCBI Taxonomy" id="665571"/>
    <lineage>
        <taxon>Bacteria</taxon>
        <taxon>Pseudomonadati</taxon>
        <taxon>Spirochaetota</taxon>
        <taxon>Spirochaetia</taxon>
        <taxon>Winmispirales</taxon>
        <taxon>Winmispiraceae</taxon>
        <taxon>Winmispira</taxon>
    </lineage>
</organism>
<dbReference type="HOGENOM" id="CLU_075543_0_0_12"/>
<sequence>MIRVRLPRALVSFRKVKEPTEEVLSTLKRKQLELLKEFDRVCRILGIPYSLSSGTLLGAVRHRGYIPWDDDIDVMMVREEYERFLREAPAHLSPHVVIQNYRTEPYSVGYFTKLVDSTTFLVELGMSELPITKGVYIDIFPVDRAASRFSVMVMDNIAKRILHALRRSYTLESCCAPSRRYARMFRLLLFPLARLLGLYRINKMDTYVRIRHNSGGREGYTYADYAEIPLFRRPPFPMRIFFEVEEISFEDGKFFAIKEWDLYLEKMYGNYWKLPPKEKRKPAHKILELQL</sequence>
<evidence type="ECO:0000313" key="3">
    <source>
        <dbReference type="Proteomes" id="UP000001296"/>
    </source>
</evidence>
<dbReference type="Pfam" id="PF04991">
    <property type="entry name" value="LicD"/>
    <property type="match status" value="1"/>
</dbReference>